<feature type="signal peptide" evidence="2">
    <location>
        <begin position="1"/>
        <end position="26"/>
    </location>
</feature>
<dbReference type="NCBIfam" id="NF037995">
    <property type="entry name" value="TRAP_S1"/>
    <property type="match status" value="1"/>
</dbReference>
<dbReference type="CDD" id="cd13665">
    <property type="entry name" value="PBP2_TRAP_Dctp3_4"/>
    <property type="match status" value="1"/>
</dbReference>
<proteinExistence type="predicted"/>
<dbReference type="InterPro" id="IPR038404">
    <property type="entry name" value="TRAP_DctP_sf"/>
</dbReference>
<dbReference type="OrthoDB" id="9177965at2"/>
<keyword evidence="4" id="KW-1185">Reference proteome</keyword>
<keyword evidence="1 2" id="KW-0732">Signal</keyword>
<dbReference type="RefSeq" id="WP_130480636.1">
    <property type="nucleotide sequence ID" value="NZ_SGWV01000007.1"/>
</dbReference>
<organism evidence="3 4">
    <name type="scientific">Sphaerotilus mobilis</name>
    <dbReference type="NCBI Taxonomy" id="47994"/>
    <lineage>
        <taxon>Bacteria</taxon>
        <taxon>Pseudomonadati</taxon>
        <taxon>Pseudomonadota</taxon>
        <taxon>Betaproteobacteria</taxon>
        <taxon>Burkholderiales</taxon>
        <taxon>Sphaerotilaceae</taxon>
        <taxon>Sphaerotilus</taxon>
    </lineage>
</organism>
<dbReference type="GO" id="GO:0055085">
    <property type="term" value="P:transmembrane transport"/>
    <property type="evidence" value="ECO:0007669"/>
    <property type="project" value="InterPro"/>
</dbReference>
<gene>
    <name evidence="3" type="ORF">EV685_0791</name>
</gene>
<reference evidence="3 4" key="1">
    <citation type="submission" date="2019-02" db="EMBL/GenBank/DDBJ databases">
        <title>Genomic Encyclopedia of Type Strains, Phase IV (KMG-IV): sequencing the most valuable type-strain genomes for metagenomic binning, comparative biology and taxonomic classification.</title>
        <authorList>
            <person name="Goeker M."/>
        </authorList>
    </citation>
    <scope>NUCLEOTIDE SEQUENCE [LARGE SCALE GENOMIC DNA]</scope>
    <source>
        <strain evidence="3 4">DSM 10617</strain>
    </source>
</reference>
<dbReference type="InterPro" id="IPR018389">
    <property type="entry name" value="DctP_fam"/>
</dbReference>
<protein>
    <submittedName>
        <fullName evidence="3">TRAP-type C4-dicarboxylate transport system substrate-binding protein</fullName>
    </submittedName>
</protein>
<evidence type="ECO:0000256" key="2">
    <source>
        <dbReference type="SAM" id="SignalP"/>
    </source>
</evidence>
<dbReference type="Gene3D" id="3.40.190.170">
    <property type="entry name" value="Bacterial extracellular solute-binding protein, family 7"/>
    <property type="match status" value="1"/>
</dbReference>
<evidence type="ECO:0000256" key="1">
    <source>
        <dbReference type="ARBA" id="ARBA00022729"/>
    </source>
</evidence>
<sequence length="348" mass="37907">MFDTQAFKRSTLALAAGLLMGGSALAQEVTLKFHHIWNPQAMASVNVIGPWCDKIAKEAAGKMKCQVFPAMSMGGTPPQLVDQVKDGVADVVITLPGYTAGRFPALEVFELPFMANSAEAGARAAWDYLQKYALKEFPGTKILAIWLHDEGYVHTREKPVRTLADFKGLKMRAPTRQTNKLLSTLGASPVGMPLPAIVDAVGKGTIDGFLLPWEVMPSLKLHEMVKYHSETDPSRPALYSAVFVFAMNQARYDALPADLKKVIDANSGAAYSQAIGKIWDGSQAAGRKAAQDRGNTFTMIPAAELDNWIKVSAPLYDDFVADMDKKGMPGKQMVQDARDLLAKYKIAK</sequence>
<evidence type="ECO:0000313" key="3">
    <source>
        <dbReference type="EMBL" id="RZS58497.1"/>
    </source>
</evidence>
<comment type="caution">
    <text evidence="3">The sequence shown here is derived from an EMBL/GenBank/DDBJ whole genome shotgun (WGS) entry which is preliminary data.</text>
</comment>
<name>A0A4Q7LVT7_9BURK</name>
<dbReference type="PANTHER" id="PTHR33376">
    <property type="match status" value="1"/>
</dbReference>
<dbReference type="Proteomes" id="UP000293433">
    <property type="component" value="Unassembled WGS sequence"/>
</dbReference>
<dbReference type="Pfam" id="PF03480">
    <property type="entry name" value="DctP"/>
    <property type="match status" value="1"/>
</dbReference>
<dbReference type="EMBL" id="SGWV01000007">
    <property type="protein sequence ID" value="RZS58497.1"/>
    <property type="molecule type" value="Genomic_DNA"/>
</dbReference>
<dbReference type="PANTHER" id="PTHR33376:SF15">
    <property type="entry name" value="BLL6794 PROTEIN"/>
    <property type="match status" value="1"/>
</dbReference>
<accession>A0A4Q7LVT7</accession>
<evidence type="ECO:0000313" key="4">
    <source>
        <dbReference type="Proteomes" id="UP000293433"/>
    </source>
</evidence>
<feature type="chain" id="PRO_5020693757" evidence="2">
    <location>
        <begin position="27"/>
        <end position="348"/>
    </location>
</feature>
<dbReference type="AlphaFoldDB" id="A0A4Q7LVT7"/>